<reference evidence="2" key="2">
    <citation type="submission" date="2022-04" db="EMBL/GenBank/DDBJ databases">
        <title>Complete Genome Sequence of Flavobacterium sediminilitoris YSM-43, Isolated from a Tidal Sediment.</title>
        <authorList>
            <person name="Lee P.A."/>
        </authorList>
    </citation>
    <scope>NUCLEOTIDE SEQUENCE</scope>
    <source>
        <strain evidence="2">YSM-43</strain>
    </source>
</reference>
<dbReference type="SUPFAM" id="SSF49503">
    <property type="entry name" value="Cupredoxins"/>
    <property type="match status" value="1"/>
</dbReference>
<dbReference type="Pfam" id="PF07732">
    <property type="entry name" value="Cu-oxidase_3"/>
    <property type="match status" value="1"/>
</dbReference>
<gene>
    <name evidence="2" type="ORF">LXD69_16360</name>
</gene>
<proteinExistence type="predicted"/>
<evidence type="ECO:0000259" key="1">
    <source>
        <dbReference type="Pfam" id="PF07732"/>
    </source>
</evidence>
<dbReference type="Gene3D" id="2.60.40.420">
    <property type="entry name" value="Cupredoxins - blue copper proteins"/>
    <property type="match status" value="2"/>
</dbReference>
<name>A0ABY4HLZ2_9FLAO</name>
<dbReference type="Proteomes" id="UP000830454">
    <property type="component" value="Chromosome"/>
</dbReference>
<dbReference type="RefSeq" id="WP_246916162.1">
    <property type="nucleotide sequence ID" value="NZ_CP090145.1"/>
</dbReference>
<dbReference type="InterPro" id="IPR011707">
    <property type="entry name" value="Cu-oxidase-like_N"/>
</dbReference>
<evidence type="ECO:0000313" key="3">
    <source>
        <dbReference type="Proteomes" id="UP000830454"/>
    </source>
</evidence>
<organism evidence="2 3">
    <name type="scientific">Flavobacterium sediminilitoris</name>
    <dbReference type="NCBI Taxonomy" id="2024526"/>
    <lineage>
        <taxon>Bacteria</taxon>
        <taxon>Pseudomonadati</taxon>
        <taxon>Bacteroidota</taxon>
        <taxon>Flavobacteriia</taxon>
        <taxon>Flavobacteriales</taxon>
        <taxon>Flavobacteriaceae</taxon>
        <taxon>Flavobacterium</taxon>
    </lineage>
</organism>
<sequence>MSNHLHLQVEKKSRLLIIIFFLCTSISFFAQEECLIIGRTTGELSIKEKLNIRVFGFSSSLSGQVTLPGVSINVIEGDSVNIDFWNISQGNPVSLYCESIEFLQKEENGKVMKEKKPIDHMEHGFYSFKAEKPGVYLYYSPENNPFNFQAGMFGTIIIQPKKNDSLSEKKGNEALWCSHEIDTKWHTDQIMNVAHDDINKPIVLPKYNPDYFLINGKMIKDIKGLQSLNDIKSEGVLLRLVNSGLYLHEIALPSSMKFKLIFGDANHVLVSSKEIKIQLYPKECLELLLFLENIEEKERILYRFIDPILKKVHFKANIPVFY</sequence>
<reference evidence="2" key="1">
    <citation type="submission" date="2021-12" db="EMBL/GenBank/DDBJ databases">
        <authorList>
            <person name="Cha I.-T."/>
            <person name="Lee K.-E."/>
            <person name="Park S.-J."/>
        </authorList>
    </citation>
    <scope>NUCLEOTIDE SEQUENCE</scope>
    <source>
        <strain evidence="2">YSM-43</strain>
    </source>
</reference>
<protein>
    <submittedName>
        <fullName evidence="2">Multicopper oxidase domain-containing protein</fullName>
    </submittedName>
</protein>
<keyword evidence="3" id="KW-1185">Reference proteome</keyword>
<dbReference type="EMBL" id="CP090145">
    <property type="protein sequence ID" value="UOX33593.1"/>
    <property type="molecule type" value="Genomic_DNA"/>
</dbReference>
<evidence type="ECO:0000313" key="2">
    <source>
        <dbReference type="EMBL" id="UOX33593.1"/>
    </source>
</evidence>
<dbReference type="InterPro" id="IPR008972">
    <property type="entry name" value="Cupredoxin"/>
</dbReference>
<feature type="domain" description="Plastocyanin-like" evidence="1">
    <location>
        <begin position="67"/>
        <end position="162"/>
    </location>
</feature>
<accession>A0ABY4HLZ2</accession>